<dbReference type="Proteomes" id="UP000314982">
    <property type="component" value="Unassembled WGS sequence"/>
</dbReference>
<feature type="signal peptide" evidence="1">
    <location>
        <begin position="1"/>
        <end position="28"/>
    </location>
</feature>
<dbReference type="Ensembl" id="ENSHHUT00000067361.1">
    <property type="protein sequence ID" value="ENSHHUP00000065151.1"/>
    <property type="gene ID" value="ENSHHUG00000038472.1"/>
</dbReference>
<evidence type="ECO:0000256" key="1">
    <source>
        <dbReference type="SAM" id="SignalP"/>
    </source>
</evidence>
<dbReference type="SUPFAM" id="SSF47266">
    <property type="entry name" value="4-helical cytokines"/>
    <property type="match status" value="1"/>
</dbReference>
<keyword evidence="3" id="KW-1185">Reference proteome</keyword>
<sequence length="68" mass="7455">MNTHKPAHKAKARHLCFLLLMCFPLAWGGVPGPCRHSVTKGHLLNLNCLVRTPQITLNHAAISTDSTN</sequence>
<feature type="chain" id="PRO_5021262800" evidence="1">
    <location>
        <begin position="29"/>
        <end position="68"/>
    </location>
</feature>
<keyword evidence="1" id="KW-0732">Signal</keyword>
<dbReference type="STRING" id="62062.ENSHHUP00000065151"/>
<reference evidence="2" key="2">
    <citation type="submission" date="2025-08" db="UniProtKB">
        <authorList>
            <consortium name="Ensembl"/>
        </authorList>
    </citation>
    <scope>IDENTIFICATION</scope>
</reference>
<name>A0A4W5PKI5_9TELE</name>
<proteinExistence type="predicted"/>
<accession>A0A4W5PKI5</accession>
<reference evidence="2" key="3">
    <citation type="submission" date="2025-09" db="UniProtKB">
        <authorList>
            <consortium name="Ensembl"/>
        </authorList>
    </citation>
    <scope>IDENTIFICATION</scope>
</reference>
<reference evidence="3" key="1">
    <citation type="submission" date="2018-06" db="EMBL/GenBank/DDBJ databases">
        <title>Genome assembly of Danube salmon.</title>
        <authorList>
            <person name="Macqueen D.J."/>
            <person name="Gundappa M.K."/>
        </authorList>
    </citation>
    <scope>NUCLEOTIDE SEQUENCE [LARGE SCALE GENOMIC DNA]</scope>
</reference>
<evidence type="ECO:0000313" key="2">
    <source>
        <dbReference type="Ensembl" id="ENSHHUP00000065151.1"/>
    </source>
</evidence>
<organism evidence="2 3">
    <name type="scientific">Hucho hucho</name>
    <name type="common">huchen</name>
    <dbReference type="NCBI Taxonomy" id="62062"/>
    <lineage>
        <taxon>Eukaryota</taxon>
        <taxon>Metazoa</taxon>
        <taxon>Chordata</taxon>
        <taxon>Craniata</taxon>
        <taxon>Vertebrata</taxon>
        <taxon>Euteleostomi</taxon>
        <taxon>Actinopterygii</taxon>
        <taxon>Neopterygii</taxon>
        <taxon>Teleostei</taxon>
        <taxon>Protacanthopterygii</taxon>
        <taxon>Salmoniformes</taxon>
        <taxon>Salmonidae</taxon>
        <taxon>Salmoninae</taxon>
        <taxon>Hucho</taxon>
    </lineage>
</organism>
<protein>
    <submittedName>
        <fullName evidence="2">Uncharacterized protein</fullName>
    </submittedName>
</protein>
<dbReference type="InterPro" id="IPR009079">
    <property type="entry name" value="4_helix_cytokine-like_core"/>
</dbReference>
<dbReference type="AlphaFoldDB" id="A0A4W5PKI5"/>
<evidence type="ECO:0000313" key="3">
    <source>
        <dbReference type="Proteomes" id="UP000314982"/>
    </source>
</evidence>